<dbReference type="Gene3D" id="3.40.50.1820">
    <property type="entry name" value="alpha/beta hydrolase"/>
    <property type="match status" value="1"/>
</dbReference>
<sequence>MSVLGSIPLTSIKTLVAVAVLAVLSLLAGAVLLARSAPARCPGRTRRWLGRAVILLVPTILIASAGALVFNRSLGLVKTSGDLAKLALSTTVGTTAQSGGEADVNAQSAAASELDATFTKTEDGMLQTTWTGPSSGITQDVFVITPRDYSPTDGKTYAVIELLHGYPGGPDGTMQGAQVQEALNNAIDAGIIPPTIIVGPSLNVDEEAHDCADIEGRPAVYTWVSHDVPEMIRHNFPNTTSNRDAWMIGGFSAGAYCAIWTALRTPETYGAAASLSGYDTQIEGQMTNQGDQYLADNTLSIMLANRTPDGMRIYAMAAGDDAVGGAYTALKMASTVKEPDSVTTDVPPSGGHAGPLWREHIPTMLAWWGSSDRVSRAVGAASTAATAQSSDASASIVPVTTVTHEVRPTAPNGYLTLGLLIAGVLVSLVVAWTVAPRWQLHRHDDEREQADDHPHRARHRAQRSGLFASVPRPALRVLGYLARLISLGAATVSAALLVGIAANMVGGFYTSWSSIAQSFMDGLR</sequence>
<feature type="transmembrane region" description="Helical" evidence="1">
    <location>
        <begin position="414"/>
        <end position="435"/>
    </location>
</feature>
<dbReference type="Pfam" id="PF00756">
    <property type="entry name" value="Esterase"/>
    <property type="match status" value="1"/>
</dbReference>
<protein>
    <submittedName>
        <fullName evidence="2">Esterase</fullName>
    </submittedName>
</protein>
<organism evidence="2 3">
    <name type="scientific">Schaalia odontolytica</name>
    <dbReference type="NCBI Taxonomy" id="1660"/>
    <lineage>
        <taxon>Bacteria</taxon>
        <taxon>Bacillati</taxon>
        <taxon>Actinomycetota</taxon>
        <taxon>Actinomycetes</taxon>
        <taxon>Actinomycetales</taxon>
        <taxon>Actinomycetaceae</taxon>
        <taxon>Schaalia</taxon>
    </lineage>
</organism>
<dbReference type="Proteomes" id="UP000054686">
    <property type="component" value="Unassembled WGS sequence"/>
</dbReference>
<dbReference type="RefSeq" id="WP_060565754.1">
    <property type="nucleotide sequence ID" value="NZ_CP040006.1"/>
</dbReference>
<keyword evidence="1" id="KW-1133">Transmembrane helix</keyword>
<dbReference type="GO" id="GO:0016747">
    <property type="term" value="F:acyltransferase activity, transferring groups other than amino-acyl groups"/>
    <property type="evidence" value="ECO:0007669"/>
    <property type="project" value="TreeGrafter"/>
</dbReference>
<dbReference type="PANTHER" id="PTHR48098">
    <property type="entry name" value="ENTEROCHELIN ESTERASE-RELATED"/>
    <property type="match status" value="1"/>
</dbReference>
<dbReference type="InterPro" id="IPR029058">
    <property type="entry name" value="AB_hydrolase_fold"/>
</dbReference>
<feature type="transmembrane region" description="Helical" evidence="1">
    <location>
        <begin position="480"/>
        <end position="502"/>
    </location>
</feature>
<reference evidence="2 3" key="1">
    <citation type="submission" date="2015-10" db="EMBL/GenBank/DDBJ databases">
        <title>Draft Genome of Actinomyces odontolyticus subsp. actinosynbacter strain XH001.</title>
        <authorList>
            <person name="Mclean J.S."/>
            <person name="He X."/>
        </authorList>
    </citation>
    <scope>NUCLEOTIDE SEQUENCE [LARGE SCALE GENOMIC DNA]</scope>
    <source>
        <strain evidence="2 3">XH001</strain>
    </source>
</reference>
<dbReference type="AlphaFoldDB" id="A0A0V8RYA6"/>
<proteinExistence type="predicted"/>
<dbReference type="EMBL" id="LLVT01000001">
    <property type="protein sequence ID" value="KSW12930.1"/>
    <property type="molecule type" value="Genomic_DNA"/>
</dbReference>
<keyword evidence="1" id="KW-0812">Transmembrane</keyword>
<dbReference type="SUPFAM" id="SSF53474">
    <property type="entry name" value="alpha/beta-Hydrolases"/>
    <property type="match status" value="1"/>
</dbReference>
<dbReference type="PANTHER" id="PTHR48098:SF1">
    <property type="entry name" value="DIACYLGLYCEROL ACYLTRANSFERASE_MYCOLYLTRANSFERASE AG85A"/>
    <property type="match status" value="1"/>
</dbReference>
<gene>
    <name evidence="2" type="ORF">APY09_00760</name>
</gene>
<accession>A0A0V8RYA6</accession>
<keyword evidence="1" id="KW-0472">Membrane</keyword>
<evidence type="ECO:0000313" key="3">
    <source>
        <dbReference type="Proteomes" id="UP000054686"/>
    </source>
</evidence>
<dbReference type="OrthoDB" id="3723842at2"/>
<feature type="transmembrane region" description="Helical" evidence="1">
    <location>
        <begin position="12"/>
        <end position="36"/>
    </location>
</feature>
<dbReference type="InterPro" id="IPR050583">
    <property type="entry name" value="Mycobacterial_A85_antigen"/>
</dbReference>
<feature type="transmembrane region" description="Helical" evidence="1">
    <location>
        <begin position="48"/>
        <end position="70"/>
    </location>
</feature>
<evidence type="ECO:0000313" key="2">
    <source>
        <dbReference type="EMBL" id="KSW12930.1"/>
    </source>
</evidence>
<evidence type="ECO:0000256" key="1">
    <source>
        <dbReference type="SAM" id="Phobius"/>
    </source>
</evidence>
<comment type="caution">
    <text evidence="2">The sequence shown here is derived from an EMBL/GenBank/DDBJ whole genome shotgun (WGS) entry which is preliminary data.</text>
</comment>
<name>A0A0V8RYA6_9ACTO</name>
<dbReference type="InterPro" id="IPR000801">
    <property type="entry name" value="Esterase-like"/>
</dbReference>